<comment type="caution">
    <text evidence="2">The sequence shown here is derived from an EMBL/GenBank/DDBJ whole genome shotgun (WGS) entry which is preliminary data.</text>
</comment>
<feature type="transmembrane region" description="Helical" evidence="1">
    <location>
        <begin position="12"/>
        <end position="38"/>
    </location>
</feature>
<sequence length="88" mass="10392">MKFLDNFKKPKFWRLFINFAIPFFLFVIVFSLLINSFSDIFSGNFSEVNKTNFAEGRYKAFFAPKIVLSLVYGFYMANKNIKSEYKKG</sequence>
<name>A0ABV8R594_9FLAO</name>
<keyword evidence="1" id="KW-0812">Transmembrane</keyword>
<evidence type="ECO:0000313" key="3">
    <source>
        <dbReference type="Proteomes" id="UP001595826"/>
    </source>
</evidence>
<reference evidence="3" key="1">
    <citation type="journal article" date="2019" name="Int. J. Syst. Evol. Microbiol.">
        <title>The Global Catalogue of Microorganisms (GCM) 10K type strain sequencing project: providing services to taxonomists for standard genome sequencing and annotation.</title>
        <authorList>
            <consortium name="The Broad Institute Genomics Platform"/>
            <consortium name="The Broad Institute Genome Sequencing Center for Infectious Disease"/>
            <person name="Wu L."/>
            <person name="Ma J."/>
        </authorList>
    </citation>
    <scope>NUCLEOTIDE SEQUENCE [LARGE SCALE GENOMIC DNA]</scope>
    <source>
        <strain evidence="3">CECT 8655</strain>
    </source>
</reference>
<feature type="transmembrane region" description="Helical" evidence="1">
    <location>
        <begin position="58"/>
        <end position="77"/>
    </location>
</feature>
<protein>
    <recommendedName>
        <fullName evidence="4">ABC transporter permease</fullName>
    </recommendedName>
</protein>
<evidence type="ECO:0008006" key="4">
    <source>
        <dbReference type="Google" id="ProtNLM"/>
    </source>
</evidence>
<gene>
    <name evidence="2" type="ORF">ACFOWD_01855</name>
</gene>
<keyword evidence="1" id="KW-1133">Transmembrane helix</keyword>
<proteinExistence type="predicted"/>
<evidence type="ECO:0000256" key="1">
    <source>
        <dbReference type="SAM" id="Phobius"/>
    </source>
</evidence>
<accession>A0ABV8R594</accession>
<keyword evidence="3" id="KW-1185">Reference proteome</keyword>
<dbReference type="RefSeq" id="WP_377407628.1">
    <property type="nucleotide sequence ID" value="NZ_JBHSCY010000001.1"/>
</dbReference>
<dbReference type="EMBL" id="JBHSCY010000001">
    <property type="protein sequence ID" value="MFC4267635.1"/>
    <property type="molecule type" value="Genomic_DNA"/>
</dbReference>
<organism evidence="2 3">
    <name type="scientific">Polaribacter marinivivus</name>
    <dbReference type="NCBI Taxonomy" id="1524260"/>
    <lineage>
        <taxon>Bacteria</taxon>
        <taxon>Pseudomonadati</taxon>
        <taxon>Bacteroidota</taxon>
        <taxon>Flavobacteriia</taxon>
        <taxon>Flavobacteriales</taxon>
        <taxon>Flavobacteriaceae</taxon>
    </lineage>
</organism>
<evidence type="ECO:0000313" key="2">
    <source>
        <dbReference type="EMBL" id="MFC4267635.1"/>
    </source>
</evidence>
<keyword evidence="1" id="KW-0472">Membrane</keyword>
<dbReference type="Proteomes" id="UP001595826">
    <property type="component" value="Unassembled WGS sequence"/>
</dbReference>